<dbReference type="EMBL" id="MUJZ01006329">
    <property type="protein sequence ID" value="OTF82881.1"/>
    <property type="molecule type" value="Genomic_DNA"/>
</dbReference>
<accession>A0A1Y3BPH9</accession>
<dbReference type="AlphaFoldDB" id="A0A1Y3BPH9"/>
<sequence>MDSCNSSNEQPAAMSEEKIDQQMNDDDDAKHQSKEPVKDTKSEEQNVSKTEKNHDNSGINEPVIEKRDTKSQSKDSKKREKTQSKDVEEFNIITRSTSKKIAKQTKSGTLETNETTMTTTTTSTTTPVVLETNNIDIIMARKLRNIVKFIGKHDYFESQSSLTGEIKKPIFIENIMTEIDNDIFITYSFSN</sequence>
<feature type="compositionally biased region" description="Basic and acidic residues" evidence="1">
    <location>
        <begin position="28"/>
        <end position="55"/>
    </location>
</feature>
<reference evidence="2 3" key="1">
    <citation type="submission" date="2017-03" db="EMBL/GenBank/DDBJ databases">
        <title>Genome Survey of Euroglyphus maynei.</title>
        <authorList>
            <person name="Arlian L.G."/>
            <person name="Morgan M.S."/>
            <person name="Rider S.D."/>
        </authorList>
    </citation>
    <scope>NUCLEOTIDE SEQUENCE [LARGE SCALE GENOMIC DNA]</scope>
    <source>
        <strain evidence="2">Arlian Lab</strain>
        <tissue evidence="2">Whole body</tissue>
    </source>
</reference>
<feature type="compositionally biased region" description="Basic and acidic residues" evidence="1">
    <location>
        <begin position="63"/>
        <end position="88"/>
    </location>
</feature>
<comment type="caution">
    <text evidence="2">The sequence shown here is derived from an EMBL/GenBank/DDBJ whole genome shotgun (WGS) entry which is preliminary data.</text>
</comment>
<feature type="compositionally biased region" description="Polar residues" evidence="1">
    <location>
        <begin position="1"/>
        <end position="10"/>
    </location>
</feature>
<evidence type="ECO:0000256" key="1">
    <source>
        <dbReference type="SAM" id="MobiDB-lite"/>
    </source>
</evidence>
<dbReference type="OrthoDB" id="10624306at2759"/>
<protein>
    <submittedName>
        <fullName evidence="2">Uncharacterized protein</fullName>
    </submittedName>
</protein>
<organism evidence="2 3">
    <name type="scientific">Euroglyphus maynei</name>
    <name type="common">Mayne's house dust mite</name>
    <dbReference type="NCBI Taxonomy" id="6958"/>
    <lineage>
        <taxon>Eukaryota</taxon>
        <taxon>Metazoa</taxon>
        <taxon>Ecdysozoa</taxon>
        <taxon>Arthropoda</taxon>
        <taxon>Chelicerata</taxon>
        <taxon>Arachnida</taxon>
        <taxon>Acari</taxon>
        <taxon>Acariformes</taxon>
        <taxon>Sarcoptiformes</taxon>
        <taxon>Astigmata</taxon>
        <taxon>Psoroptidia</taxon>
        <taxon>Analgoidea</taxon>
        <taxon>Pyroglyphidae</taxon>
        <taxon>Pyroglyphinae</taxon>
        <taxon>Euroglyphus</taxon>
    </lineage>
</organism>
<name>A0A1Y3BPH9_EURMA</name>
<proteinExistence type="predicted"/>
<keyword evidence="3" id="KW-1185">Reference proteome</keyword>
<dbReference type="Proteomes" id="UP000194236">
    <property type="component" value="Unassembled WGS sequence"/>
</dbReference>
<feature type="region of interest" description="Disordered" evidence="1">
    <location>
        <begin position="1"/>
        <end position="90"/>
    </location>
</feature>
<evidence type="ECO:0000313" key="2">
    <source>
        <dbReference type="EMBL" id="OTF82881.1"/>
    </source>
</evidence>
<evidence type="ECO:0000313" key="3">
    <source>
        <dbReference type="Proteomes" id="UP000194236"/>
    </source>
</evidence>
<gene>
    <name evidence="2" type="ORF">BLA29_008339</name>
</gene>